<dbReference type="AlphaFoldDB" id="V8P0E9"/>
<proteinExistence type="predicted"/>
<dbReference type="EMBL" id="AZIM01001327">
    <property type="protein sequence ID" value="ETE67322.1"/>
    <property type="molecule type" value="Genomic_DNA"/>
</dbReference>
<feature type="non-terminal residue" evidence="1">
    <location>
        <position position="1"/>
    </location>
</feature>
<protein>
    <recommendedName>
        <fullName evidence="3">Reverse transcriptase domain-containing protein</fullName>
    </recommendedName>
</protein>
<gene>
    <name evidence="1" type="ORF">L345_06902</name>
</gene>
<evidence type="ECO:0000313" key="1">
    <source>
        <dbReference type="EMBL" id="ETE67322.1"/>
    </source>
</evidence>
<comment type="caution">
    <text evidence="1">The sequence shown here is derived from an EMBL/GenBank/DDBJ whole genome shotgun (WGS) entry which is preliminary data.</text>
</comment>
<dbReference type="Proteomes" id="UP000018936">
    <property type="component" value="Unassembled WGS sequence"/>
</dbReference>
<name>V8P0E9_OPHHA</name>
<evidence type="ECO:0008006" key="3">
    <source>
        <dbReference type="Google" id="ProtNLM"/>
    </source>
</evidence>
<evidence type="ECO:0000313" key="2">
    <source>
        <dbReference type="Proteomes" id="UP000018936"/>
    </source>
</evidence>
<accession>V8P0E9</accession>
<reference evidence="1 2" key="1">
    <citation type="journal article" date="2013" name="Proc. Natl. Acad. Sci. U.S.A.">
        <title>The king cobra genome reveals dynamic gene evolution and adaptation in the snake venom system.</title>
        <authorList>
            <person name="Vonk F.J."/>
            <person name="Casewell N.R."/>
            <person name="Henkel C.V."/>
            <person name="Heimberg A.M."/>
            <person name="Jansen H.J."/>
            <person name="McCleary R.J."/>
            <person name="Kerkkamp H.M."/>
            <person name="Vos R.A."/>
            <person name="Guerreiro I."/>
            <person name="Calvete J.J."/>
            <person name="Wuster W."/>
            <person name="Woods A.E."/>
            <person name="Logan J.M."/>
            <person name="Harrison R.A."/>
            <person name="Castoe T.A."/>
            <person name="de Koning A.P."/>
            <person name="Pollock D.D."/>
            <person name="Yandell M."/>
            <person name="Calderon D."/>
            <person name="Renjifo C."/>
            <person name="Currier R.B."/>
            <person name="Salgado D."/>
            <person name="Pla D."/>
            <person name="Sanz L."/>
            <person name="Hyder A.S."/>
            <person name="Ribeiro J.M."/>
            <person name="Arntzen J.W."/>
            <person name="van den Thillart G.E."/>
            <person name="Boetzer M."/>
            <person name="Pirovano W."/>
            <person name="Dirks R.P."/>
            <person name="Spaink H.P."/>
            <person name="Duboule D."/>
            <person name="McGlinn E."/>
            <person name="Kini R.M."/>
            <person name="Richardson M.K."/>
        </authorList>
    </citation>
    <scope>NUCLEOTIDE SEQUENCE</scope>
    <source>
        <tissue evidence="1">Blood</tissue>
    </source>
</reference>
<feature type="non-terminal residue" evidence="1">
    <location>
        <position position="100"/>
    </location>
</feature>
<dbReference type="OrthoDB" id="425681at2759"/>
<organism evidence="1 2">
    <name type="scientific">Ophiophagus hannah</name>
    <name type="common">King cobra</name>
    <name type="synonym">Naja hannah</name>
    <dbReference type="NCBI Taxonomy" id="8665"/>
    <lineage>
        <taxon>Eukaryota</taxon>
        <taxon>Metazoa</taxon>
        <taxon>Chordata</taxon>
        <taxon>Craniata</taxon>
        <taxon>Vertebrata</taxon>
        <taxon>Euteleostomi</taxon>
        <taxon>Lepidosauria</taxon>
        <taxon>Squamata</taxon>
        <taxon>Bifurcata</taxon>
        <taxon>Unidentata</taxon>
        <taxon>Episquamata</taxon>
        <taxon>Toxicofera</taxon>
        <taxon>Serpentes</taxon>
        <taxon>Colubroidea</taxon>
        <taxon>Elapidae</taxon>
        <taxon>Elapinae</taxon>
        <taxon>Ophiophagus</taxon>
    </lineage>
</organism>
<sequence length="100" mass="11301">LRVRCTITQYFSNAVPASKGVKQECILPPLFFNYYMNAVVNAISKEDAELLLQRPVGIRRATESLVPFCRECSLQINYVKTKVMHFARPSESFAGPSKDT</sequence>
<keyword evidence="2" id="KW-1185">Reference proteome</keyword>